<dbReference type="PROSITE" id="PS51832">
    <property type="entry name" value="HD_GYP"/>
    <property type="match status" value="1"/>
</dbReference>
<reference evidence="1 2" key="1">
    <citation type="submission" date="2016-10" db="EMBL/GenBank/DDBJ databases">
        <authorList>
            <person name="de Groot N.N."/>
        </authorList>
    </citation>
    <scope>NUCLEOTIDE SEQUENCE [LARGE SCALE GENOMIC DNA]</scope>
    <source>
        <strain evidence="1 2">DSM 569</strain>
    </source>
</reference>
<dbReference type="PROSITE" id="PS50112">
    <property type="entry name" value="PAS"/>
    <property type="match status" value="3"/>
</dbReference>
<dbReference type="PROSITE" id="PS50113">
    <property type="entry name" value="PAC"/>
    <property type="match status" value="3"/>
</dbReference>
<dbReference type="NCBIfam" id="TIGR00254">
    <property type="entry name" value="GGDEF"/>
    <property type="match status" value="1"/>
</dbReference>
<dbReference type="PROSITE" id="PS50887">
    <property type="entry name" value="GGDEF"/>
    <property type="match status" value="1"/>
</dbReference>
<organism evidence="1 2">
    <name type="scientific">Thermoanaerobacter thermohydrosulfuricus</name>
    <name type="common">Clostridium thermohydrosulfuricum</name>
    <dbReference type="NCBI Taxonomy" id="1516"/>
    <lineage>
        <taxon>Bacteria</taxon>
        <taxon>Bacillati</taxon>
        <taxon>Bacillota</taxon>
        <taxon>Clostridia</taxon>
        <taxon>Thermoanaerobacterales</taxon>
        <taxon>Thermoanaerobacteraceae</taxon>
        <taxon>Thermoanaerobacter</taxon>
    </lineage>
</organism>
<dbReference type="SUPFAM" id="SSF55785">
    <property type="entry name" value="PYP-like sensor domain (PAS domain)"/>
    <property type="match status" value="3"/>
</dbReference>
<dbReference type="Pfam" id="PF13487">
    <property type="entry name" value="HD_5"/>
    <property type="match status" value="1"/>
</dbReference>
<accession>A0A1G7PHG4</accession>
<name>A0A1G7PHG4_THETY</name>
<dbReference type="InterPro" id="IPR000160">
    <property type="entry name" value="GGDEF_dom"/>
</dbReference>
<dbReference type="InterPro" id="IPR003607">
    <property type="entry name" value="HD/PDEase_dom"/>
</dbReference>
<dbReference type="InterPro" id="IPR052155">
    <property type="entry name" value="Biofilm_reg_signaling"/>
</dbReference>
<dbReference type="PANTHER" id="PTHR44757:SF2">
    <property type="entry name" value="BIOFILM ARCHITECTURE MAINTENANCE PROTEIN MBAA"/>
    <property type="match status" value="1"/>
</dbReference>
<dbReference type="CDD" id="cd00077">
    <property type="entry name" value="HDc"/>
    <property type="match status" value="1"/>
</dbReference>
<dbReference type="AlphaFoldDB" id="A0A1G7PHG4"/>
<dbReference type="Gene3D" id="1.10.3210.10">
    <property type="entry name" value="Hypothetical protein af1432"/>
    <property type="match status" value="1"/>
</dbReference>
<dbReference type="SMART" id="SM00091">
    <property type="entry name" value="PAS"/>
    <property type="match status" value="3"/>
</dbReference>
<evidence type="ECO:0000313" key="2">
    <source>
        <dbReference type="Proteomes" id="UP000183404"/>
    </source>
</evidence>
<dbReference type="Pfam" id="PF00990">
    <property type="entry name" value="GGDEF"/>
    <property type="match status" value="1"/>
</dbReference>
<dbReference type="SMART" id="SM00267">
    <property type="entry name" value="GGDEF"/>
    <property type="match status" value="1"/>
</dbReference>
<dbReference type="EMBL" id="FNBS01000027">
    <property type="protein sequence ID" value="SDF85802.1"/>
    <property type="molecule type" value="Genomic_DNA"/>
</dbReference>
<dbReference type="RefSeq" id="WP_074592548.1">
    <property type="nucleotide sequence ID" value="NZ_FNBS01000027.1"/>
</dbReference>
<protein>
    <submittedName>
        <fullName evidence="1">Diguanylate cyclase with PAS/PAC sensor</fullName>
    </submittedName>
</protein>
<dbReference type="SMART" id="SM00086">
    <property type="entry name" value="PAC"/>
    <property type="match status" value="3"/>
</dbReference>
<sequence>MASNIHISINYQILILLILAIFYLLVHNAGKEKYILFWGSAWGLDLIRYAMEYAIEYGDMPNTFLIQVIVYGLLVISSILFTYGFQSFFEVNFLQKGLWIISLSLGWYAVNKILGSSNYIAVIPMYIFLGVMSIFSGTLIFKNFKSSKVISSLVIGILLILMGIREITFPIIKHFNLINYLVDFDLLYSLKVILAIALLMHFYEIASNILAIIFHKQEELMKSLNKEKEWLRVTLKSIGDGVIATDANGNIEFMNPTAEKLTGYKEGEVLGKRIDEVFNIINEDTKEKVEIPIEKVLKTGEITGLANHTALISKDGHVISIADSAAPIKDSEGNVIGTVMVFRDISDKREYEKLLKQYEFIVESSNEGIGSFDLEGIIQTWNKGCEKIYGYKADEMIGKSIYTLMPDFEKEKVKNILQRLLKGEEIKSYEGIRITKEGKTIHVLVSLAGLKDELGRYIGISFISRDITKNKKTEQILKRYKLLFDNINDIILFARYEDGKIIEVNKAAIKAYGYEMEELLKMDIFELCNCEKEELTQLLDVEAERGVLLNLQHKRKDGSEFYVEANVVSVDFENEKLIMTIIRDITERKLAQEKLEHLGTHDILTGLYNRNFFEEKLAFVGKQNIVPTGLIICDADGLKLINDTIGHKAGDMLLKTAADVLRKCFRGQDIIARIGGDEFAVILPNASIEIVEEAVDRIRKMVENSKFTFEKENIPLSMSIGYAVKNNSFKKIEEVFKEADNNMYREKLFHKRSSYRKVLDSILKMFEIRQPKLQKHLNAVKEILANFAEYLKLSQVRIKNLELLAEFHDIGMVGISDKILDKVDNLNEEEKLEFQKHCEIGYRIAMSSPDLAHLADMILMHHEWWNGQGYPLAVKGEDIPYECRILAIVDAYVQMIDEEGKGLSKEQALKEIRKMAGIQFDPILVEKFLAFMKD</sequence>
<dbReference type="Gene3D" id="3.30.450.20">
    <property type="entry name" value="PAS domain"/>
    <property type="match status" value="3"/>
</dbReference>
<gene>
    <name evidence="1" type="ORF">SAMN04244560_01349</name>
</gene>
<evidence type="ECO:0000313" key="1">
    <source>
        <dbReference type="EMBL" id="SDF85802.1"/>
    </source>
</evidence>
<dbReference type="InterPro" id="IPR001610">
    <property type="entry name" value="PAC"/>
</dbReference>
<dbReference type="Gene3D" id="3.30.70.270">
    <property type="match status" value="1"/>
</dbReference>
<dbReference type="InterPro" id="IPR000014">
    <property type="entry name" value="PAS"/>
</dbReference>
<proteinExistence type="predicted"/>
<dbReference type="PANTHER" id="PTHR44757">
    <property type="entry name" value="DIGUANYLATE CYCLASE DGCP"/>
    <property type="match status" value="1"/>
</dbReference>
<dbReference type="CDD" id="cd01949">
    <property type="entry name" value="GGDEF"/>
    <property type="match status" value="1"/>
</dbReference>
<dbReference type="SUPFAM" id="SSF109604">
    <property type="entry name" value="HD-domain/PDEase-like"/>
    <property type="match status" value="1"/>
</dbReference>
<dbReference type="Proteomes" id="UP000183404">
    <property type="component" value="Unassembled WGS sequence"/>
</dbReference>
<dbReference type="InterPro" id="IPR000700">
    <property type="entry name" value="PAS-assoc_C"/>
</dbReference>
<dbReference type="InterPro" id="IPR029787">
    <property type="entry name" value="Nucleotide_cyclase"/>
</dbReference>
<dbReference type="NCBIfam" id="TIGR00229">
    <property type="entry name" value="sensory_box"/>
    <property type="match status" value="3"/>
</dbReference>
<dbReference type="InterPro" id="IPR035965">
    <property type="entry name" value="PAS-like_dom_sf"/>
</dbReference>
<dbReference type="InterPro" id="IPR043128">
    <property type="entry name" value="Rev_trsase/Diguanyl_cyclase"/>
</dbReference>
<dbReference type="CDD" id="cd00130">
    <property type="entry name" value="PAS"/>
    <property type="match status" value="3"/>
</dbReference>
<dbReference type="Pfam" id="PF13426">
    <property type="entry name" value="PAS_9"/>
    <property type="match status" value="3"/>
</dbReference>
<dbReference type="SUPFAM" id="SSF55073">
    <property type="entry name" value="Nucleotide cyclase"/>
    <property type="match status" value="1"/>
</dbReference>
<dbReference type="InterPro" id="IPR037522">
    <property type="entry name" value="HD_GYP_dom"/>
</dbReference>